<reference evidence="11 12" key="1">
    <citation type="submission" date="2021-01" db="EMBL/GenBank/DDBJ databases">
        <title>Carboxyliciviraga sp.nov., isolated from coastal sediments.</title>
        <authorList>
            <person name="Lu D."/>
            <person name="Zhang T."/>
        </authorList>
    </citation>
    <scope>NUCLEOTIDE SEQUENCE [LARGE SCALE GENOMIC DNA]</scope>
    <source>
        <strain evidence="11 12">N1Y132</strain>
    </source>
</reference>
<keyword evidence="12" id="KW-1185">Reference proteome</keyword>
<dbReference type="InterPro" id="IPR000023">
    <property type="entry name" value="Phosphofructokinase_dom"/>
</dbReference>
<comment type="cofactor">
    <cofactor evidence="1">
        <name>Mg(2+)</name>
        <dbReference type="ChEBI" id="CHEBI:18420"/>
    </cofactor>
</comment>
<comment type="pathway">
    <text evidence="2">Carbohydrate degradation; glycolysis; D-glyceraldehyde 3-phosphate and glycerone phosphate from D-glucose: step 3/4.</text>
</comment>
<keyword evidence="5" id="KW-0479">Metal-binding</keyword>
<keyword evidence="4" id="KW-0808">Transferase</keyword>
<feature type="domain" description="Phosphofructokinase" evidence="10">
    <location>
        <begin position="11"/>
        <end position="340"/>
    </location>
</feature>
<keyword evidence="6" id="KW-0418">Kinase</keyword>
<evidence type="ECO:0000256" key="5">
    <source>
        <dbReference type="ARBA" id="ARBA00022723"/>
    </source>
</evidence>
<dbReference type="PRINTS" id="PR00476">
    <property type="entry name" value="PHFRCTKINASE"/>
</dbReference>
<evidence type="ECO:0000256" key="1">
    <source>
        <dbReference type="ARBA" id="ARBA00001946"/>
    </source>
</evidence>
<evidence type="ECO:0000256" key="4">
    <source>
        <dbReference type="ARBA" id="ARBA00022679"/>
    </source>
</evidence>
<dbReference type="EMBL" id="JAENRR010000048">
    <property type="protein sequence ID" value="MBK3518990.1"/>
    <property type="molecule type" value="Genomic_DNA"/>
</dbReference>
<accession>A0ABS1HN23</accession>
<dbReference type="PANTHER" id="PTHR13697:SF52">
    <property type="entry name" value="ATP-DEPENDENT 6-PHOSPHOFRUCTOKINASE 3"/>
    <property type="match status" value="1"/>
</dbReference>
<evidence type="ECO:0000256" key="7">
    <source>
        <dbReference type="ARBA" id="ARBA00022842"/>
    </source>
</evidence>
<organism evidence="11 12">
    <name type="scientific">Carboxylicivirga marina</name>
    <dbReference type="NCBI Taxonomy" id="2800988"/>
    <lineage>
        <taxon>Bacteria</taxon>
        <taxon>Pseudomonadati</taxon>
        <taxon>Bacteroidota</taxon>
        <taxon>Bacteroidia</taxon>
        <taxon>Marinilabiliales</taxon>
        <taxon>Marinilabiliaceae</taxon>
        <taxon>Carboxylicivirga</taxon>
    </lineage>
</organism>
<sequence length="405" mass="44388">MILKSHTSKTIAILTGGGDVPGLNPAIRAITIRATREGYKVIGIKNGWKGVISINPLYPLEEQPYCMLLDDHIVNRLGRTGGTFLHSSRTKADKVHLSEVPDHLKATYKDEFNDLTQEAVTNLKHIGIDYLIPIGGDDTLSYAVRLHHEGVKTIGIPKTMDGDVPGTEYCIGFSTCVTRTIELTHALRTCAGSHERFLVLEVFGRNAGFSALLPTVGGAADRCVIPEHEINIEQLTALMVEDRNNNPSKYSVVLVSEGASYEGGNISYTSHETDAFGHKKLGGIGEDIGQQLKRISSKFNDGKTINVINQKLGYLVRSGEPDALDSIVPTAYANLAMDLITQGNSGQMVCINDGKYNHISIETVKKDDKGESTKKVNISKFYDTNRYRPIYSNIIGDPMLILTRE</sequence>
<evidence type="ECO:0000259" key="10">
    <source>
        <dbReference type="Pfam" id="PF00365"/>
    </source>
</evidence>
<dbReference type="SUPFAM" id="SSF53784">
    <property type="entry name" value="Phosphofructokinase"/>
    <property type="match status" value="1"/>
</dbReference>
<dbReference type="Pfam" id="PF00365">
    <property type="entry name" value="PFK"/>
    <property type="match status" value="1"/>
</dbReference>
<dbReference type="Gene3D" id="3.40.50.450">
    <property type="match status" value="1"/>
</dbReference>
<dbReference type="RefSeq" id="WP_200466210.1">
    <property type="nucleotide sequence ID" value="NZ_JAENRR010000048.1"/>
</dbReference>
<keyword evidence="3" id="KW-0963">Cytoplasm</keyword>
<comment type="caution">
    <text evidence="11">The sequence shown here is derived from an EMBL/GenBank/DDBJ whole genome shotgun (WGS) entry which is preliminary data.</text>
</comment>
<evidence type="ECO:0000256" key="6">
    <source>
        <dbReference type="ARBA" id="ARBA00022777"/>
    </source>
</evidence>
<keyword evidence="7" id="KW-0460">Magnesium</keyword>
<dbReference type="Proteomes" id="UP000605676">
    <property type="component" value="Unassembled WGS sequence"/>
</dbReference>
<evidence type="ECO:0000256" key="9">
    <source>
        <dbReference type="ARBA" id="ARBA00038478"/>
    </source>
</evidence>
<keyword evidence="8" id="KW-0324">Glycolysis</keyword>
<dbReference type="InterPro" id="IPR035966">
    <property type="entry name" value="PKF_sf"/>
</dbReference>
<proteinExistence type="inferred from homology"/>
<evidence type="ECO:0000313" key="12">
    <source>
        <dbReference type="Proteomes" id="UP000605676"/>
    </source>
</evidence>
<name>A0ABS1HN23_9BACT</name>
<gene>
    <name evidence="11" type="ORF">JIV24_16705</name>
</gene>
<dbReference type="PANTHER" id="PTHR13697">
    <property type="entry name" value="PHOSPHOFRUCTOKINASE"/>
    <property type="match status" value="1"/>
</dbReference>
<dbReference type="InterPro" id="IPR022953">
    <property type="entry name" value="ATP_PFK"/>
</dbReference>
<comment type="similarity">
    <text evidence="9">Belongs to the phosphofructokinase type A (PFKA) family.</text>
</comment>
<evidence type="ECO:0000313" key="11">
    <source>
        <dbReference type="EMBL" id="MBK3518990.1"/>
    </source>
</evidence>
<protein>
    <submittedName>
        <fullName evidence="11">6-phosphofructokinase</fullName>
    </submittedName>
</protein>
<dbReference type="Gene3D" id="3.40.50.460">
    <property type="entry name" value="Phosphofructokinase domain"/>
    <property type="match status" value="1"/>
</dbReference>
<evidence type="ECO:0000256" key="8">
    <source>
        <dbReference type="ARBA" id="ARBA00023152"/>
    </source>
</evidence>
<evidence type="ECO:0000256" key="3">
    <source>
        <dbReference type="ARBA" id="ARBA00022490"/>
    </source>
</evidence>
<evidence type="ECO:0000256" key="2">
    <source>
        <dbReference type="ARBA" id="ARBA00004679"/>
    </source>
</evidence>